<dbReference type="EMBL" id="VZRB01000035">
    <property type="protein sequence ID" value="KAB1141052.1"/>
    <property type="molecule type" value="Genomic_DNA"/>
</dbReference>
<evidence type="ECO:0000313" key="2">
    <source>
        <dbReference type="EMBL" id="KAB1140210.1"/>
    </source>
</evidence>
<evidence type="ECO:0000313" key="4">
    <source>
        <dbReference type="Proteomes" id="UP000442707"/>
    </source>
</evidence>
<keyword evidence="4" id="KW-1185">Reference proteome</keyword>
<gene>
    <name evidence="3" type="ORF">F7R91_34115</name>
    <name evidence="2" type="ORF">F7R91_36795</name>
</gene>
<feature type="compositionally biased region" description="Low complexity" evidence="1">
    <location>
        <begin position="57"/>
        <end position="66"/>
    </location>
</feature>
<organism evidence="2 4">
    <name type="scientific">Streptomyces luteolifulvus</name>
    <dbReference type="NCBI Taxonomy" id="2615112"/>
    <lineage>
        <taxon>Bacteria</taxon>
        <taxon>Bacillati</taxon>
        <taxon>Actinomycetota</taxon>
        <taxon>Actinomycetes</taxon>
        <taxon>Kitasatosporales</taxon>
        <taxon>Streptomycetaceae</taxon>
        <taxon>Streptomyces</taxon>
    </lineage>
</organism>
<evidence type="ECO:0000256" key="1">
    <source>
        <dbReference type="SAM" id="MobiDB-lite"/>
    </source>
</evidence>
<comment type="caution">
    <text evidence="2">The sequence shown here is derived from an EMBL/GenBank/DDBJ whole genome shotgun (WGS) entry which is preliminary data.</text>
</comment>
<dbReference type="EMBL" id="VZRB01000044">
    <property type="protein sequence ID" value="KAB1140210.1"/>
    <property type="molecule type" value="Genomic_DNA"/>
</dbReference>
<dbReference type="AlphaFoldDB" id="A0A6H9UPB7"/>
<evidence type="ECO:0000313" key="3">
    <source>
        <dbReference type="EMBL" id="KAB1141052.1"/>
    </source>
</evidence>
<accession>A0A6H9UPB7</accession>
<protein>
    <submittedName>
        <fullName evidence="2">Uncharacterized protein</fullName>
    </submittedName>
</protein>
<dbReference type="Proteomes" id="UP000442707">
    <property type="component" value="Unassembled WGS sequence"/>
</dbReference>
<reference evidence="2 4" key="1">
    <citation type="submission" date="2019-09" db="EMBL/GenBank/DDBJ databases">
        <title>Screening of Novel Bioactive Compounds from Soil-Associated.</title>
        <authorList>
            <person name="Zhao S."/>
        </authorList>
    </citation>
    <scope>NUCLEOTIDE SEQUENCE [LARGE SCALE GENOMIC DNA]</scope>
    <source>
        <strain evidence="2 4">HIT-DPA4</strain>
    </source>
</reference>
<sequence length="76" mass="7676">MSPSVEAKARFFGAWAPSVVICRFTLQRAAWRVPPYRPGASPFTLRVTVPAAGAAGAASSCTTGSVKGSGPVAPAA</sequence>
<proteinExistence type="predicted"/>
<feature type="region of interest" description="Disordered" evidence="1">
    <location>
        <begin position="57"/>
        <end position="76"/>
    </location>
</feature>
<name>A0A6H9UPB7_9ACTN</name>